<proteinExistence type="inferred from homology"/>
<gene>
    <name evidence="9" type="ORF">OLEA9_A052496</name>
</gene>
<organism evidence="9 10">
    <name type="scientific">Olea europaea subsp. europaea</name>
    <dbReference type="NCBI Taxonomy" id="158383"/>
    <lineage>
        <taxon>Eukaryota</taxon>
        <taxon>Viridiplantae</taxon>
        <taxon>Streptophyta</taxon>
        <taxon>Embryophyta</taxon>
        <taxon>Tracheophyta</taxon>
        <taxon>Spermatophyta</taxon>
        <taxon>Magnoliopsida</taxon>
        <taxon>eudicotyledons</taxon>
        <taxon>Gunneridae</taxon>
        <taxon>Pentapetalae</taxon>
        <taxon>asterids</taxon>
        <taxon>lamiids</taxon>
        <taxon>Lamiales</taxon>
        <taxon>Oleaceae</taxon>
        <taxon>Oleeae</taxon>
        <taxon>Olea</taxon>
    </lineage>
</organism>
<name>A0A8S0T974_OLEEU</name>
<comment type="caution">
    <text evidence="9">The sequence shown here is derived from an EMBL/GenBank/DDBJ whole genome shotgun (WGS) entry which is preliminary data.</text>
</comment>
<evidence type="ECO:0000313" key="9">
    <source>
        <dbReference type="EMBL" id="CAA3001636.1"/>
    </source>
</evidence>
<comment type="subcellular location">
    <subcellularLocation>
        <location evidence="1">Secreted</location>
        <location evidence="1">Cell wall</location>
    </subcellularLocation>
</comment>
<accession>A0A8S0T974</accession>
<evidence type="ECO:0000256" key="8">
    <source>
        <dbReference type="RuleBase" id="RU361169"/>
    </source>
</evidence>
<protein>
    <submittedName>
        <fullName evidence="9">Probable polygalacturonase At3g15720</fullName>
    </submittedName>
</protein>
<keyword evidence="5 8" id="KW-0378">Hydrolase</keyword>
<dbReference type="InterPro" id="IPR006626">
    <property type="entry name" value="PbH1"/>
</dbReference>
<dbReference type="PANTHER" id="PTHR31375">
    <property type="match status" value="1"/>
</dbReference>
<keyword evidence="10" id="KW-1185">Reference proteome</keyword>
<evidence type="ECO:0000256" key="2">
    <source>
        <dbReference type="ARBA" id="ARBA00008834"/>
    </source>
</evidence>
<keyword evidence="6 8" id="KW-0326">Glycosidase</keyword>
<comment type="similarity">
    <text evidence="2 8">Belongs to the glycosyl hydrolase 28 family.</text>
</comment>
<dbReference type="InterPro" id="IPR011050">
    <property type="entry name" value="Pectin_lyase_fold/virulence"/>
</dbReference>
<evidence type="ECO:0000256" key="1">
    <source>
        <dbReference type="ARBA" id="ARBA00004191"/>
    </source>
</evidence>
<evidence type="ECO:0000256" key="4">
    <source>
        <dbReference type="ARBA" id="ARBA00022525"/>
    </source>
</evidence>
<dbReference type="OrthoDB" id="1909044at2759"/>
<dbReference type="SMART" id="SM00710">
    <property type="entry name" value="PbH1"/>
    <property type="match status" value="2"/>
</dbReference>
<dbReference type="EMBL" id="CACTIH010005771">
    <property type="protein sequence ID" value="CAA3001636.1"/>
    <property type="molecule type" value="Genomic_DNA"/>
</dbReference>
<dbReference type="SUPFAM" id="SSF51126">
    <property type="entry name" value="Pectin lyase-like"/>
    <property type="match status" value="1"/>
</dbReference>
<keyword evidence="3" id="KW-0134">Cell wall</keyword>
<dbReference type="GO" id="GO:0004650">
    <property type="term" value="F:polygalacturonase activity"/>
    <property type="evidence" value="ECO:0007669"/>
    <property type="project" value="InterPro"/>
</dbReference>
<dbReference type="AlphaFoldDB" id="A0A8S0T974"/>
<dbReference type="InterPro" id="IPR012334">
    <property type="entry name" value="Pectin_lyas_fold"/>
</dbReference>
<sequence>MEIPSGKTFLINPLNFDGPCNNKTINVEHDLRPSPNALQISSSNNVILSGLTFKDNPHVHVILDYLKSVHVSDITIDNPGDSPYTDGIHISGSTNVTIDHCRIATGDDCISIVKGASYLNISNITCGPGRRISAFLC</sequence>
<dbReference type="Gramene" id="OE9A052496T1">
    <property type="protein sequence ID" value="OE9A052496C1"/>
    <property type="gene ID" value="OE9A052496"/>
</dbReference>
<keyword evidence="4" id="KW-0964">Secreted</keyword>
<evidence type="ECO:0000256" key="5">
    <source>
        <dbReference type="ARBA" id="ARBA00022801"/>
    </source>
</evidence>
<dbReference type="GO" id="GO:0005975">
    <property type="term" value="P:carbohydrate metabolic process"/>
    <property type="evidence" value="ECO:0007669"/>
    <property type="project" value="InterPro"/>
</dbReference>
<keyword evidence="7" id="KW-0961">Cell wall biogenesis/degradation</keyword>
<evidence type="ECO:0000256" key="7">
    <source>
        <dbReference type="ARBA" id="ARBA00023316"/>
    </source>
</evidence>
<dbReference type="GO" id="GO:0071555">
    <property type="term" value="P:cell wall organization"/>
    <property type="evidence" value="ECO:0007669"/>
    <property type="project" value="UniProtKB-KW"/>
</dbReference>
<evidence type="ECO:0000256" key="6">
    <source>
        <dbReference type="ARBA" id="ARBA00023295"/>
    </source>
</evidence>
<dbReference type="Gene3D" id="2.160.20.10">
    <property type="entry name" value="Single-stranded right-handed beta-helix, Pectin lyase-like"/>
    <property type="match status" value="1"/>
</dbReference>
<evidence type="ECO:0000256" key="3">
    <source>
        <dbReference type="ARBA" id="ARBA00022512"/>
    </source>
</evidence>
<dbReference type="Pfam" id="PF00295">
    <property type="entry name" value="Glyco_hydro_28"/>
    <property type="match status" value="1"/>
</dbReference>
<dbReference type="Proteomes" id="UP000594638">
    <property type="component" value="Unassembled WGS sequence"/>
</dbReference>
<dbReference type="InterPro" id="IPR000743">
    <property type="entry name" value="Glyco_hydro_28"/>
</dbReference>
<evidence type="ECO:0000313" key="10">
    <source>
        <dbReference type="Proteomes" id="UP000594638"/>
    </source>
</evidence>
<reference evidence="9 10" key="1">
    <citation type="submission" date="2019-12" db="EMBL/GenBank/DDBJ databases">
        <authorList>
            <person name="Alioto T."/>
            <person name="Alioto T."/>
            <person name="Gomez Garrido J."/>
        </authorList>
    </citation>
    <scope>NUCLEOTIDE SEQUENCE [LARGE SCALE GENOMIC DNA]</scope>
</reference>